<dbReference type="EMBL" id="FMJB01000050">
    <property type="protein sequence ID" value="SCM67833.1"/>
    <property type="molecule type" value="Genomic_DNA"/>
</dbReference>
<name>A0A1M4MZ53_9RHOB</name>
<gene>
    <name evidence="1" type="ORF">KARMA_2039</name>
</gene>
<dbReference type="Proteomes" id="UP000184085">
    <property type="component" value="Unassembled WGS sequence"/>
</dbReference>
<dbReference type="AlphaFoldDB" id="A0A1M4MZ53"/>
<evidence type="ECO:0000313" key="1">
    <source>
        <dbReference type="EMBL" id="SCM67833.1"/>
    </source>
</evidence>
<evidence type="ECO:0000313" key="2">
    <source>
        <dbReference type="Proteomes" id="UP000184085"/>
    </source>
</evidence>
<proteinExistence type="predicted"/>
<protein>
    <submittedName>
        <fullName evidence="1">Uncharacterized protein</fullName>
    </submittedName>
</protein>
<accession>A0A1M4MZ53</accession>
<organism evidence="1 2">
    <name type="scientific">Donghicola eburneus</name>
    <dbReference type="NCBI Taxonomy" id="393278"/>
    <lineage>
        <taxon>Bacteria</taxon>
        <taxon>Pseudomonadati</taxon>
        <taxon>Pseudomonadota</taxon>
        <taxon>Alphaproteobacteria</taxon>
        <taxon>Rhodobacterales</taxon>
        <taxon>Roseobacteraceae</taxon>
        <taxon>Donghicola</taxon>
    </lineage>
</organism>
<keyword evidence="2" id="KW-1185">Reference proteome</keyword>
<reference evidence="2" key="1">
    <citation type="submission" date="2016-09" db="EMBL/GenBank/DDBJ databases">
        <authorList>
            <person name="Wibberg D."/>
        </authorList>
    </citation>
    <scope>NUCLEOTIDE SEQUENCE [LARGE SCALE GENOMIC DNA]</scope>
</reference>
<sequence length="33" mass="3700">MSGWRSWGAVCPPSMRGIDSPREYFGKDERGAL</sequence>